<dbReference type="GO" id="GO:0016747">
    <property type="term" value="F:acyltransferase activity, transferring groups other than amino-acyl groups"/>
    <property type="evidence" value="ECO:0007669"/>
    <property type="project" value="InterPro"/>
</dbReference>
<dbReference type="Proteomes" id="UP000533476">
    <property type="component" value="Unassembled WGS sequence"/>
</dbReference>
<protein>
    <submittedName>
        <fullName evidence="4">GNAT family N-acetyltransferase</fullName>
    </submittedName>
</protein>
<keyword evidence="1 4" id="KW-0808">Transferase</keyword>
<comment type="caution">
    <text evidence="4">The sequence shown here is derived from an EMBL/GenBank/DDBJ whole genome shotgun (WGS) entry which is preliminary data.</text>
</comment>
<dbReference type="EMBL" id="JABBVZ010000012">
    <property type="protein sequence ID" value="NMP21788.1"/>
    <property type="molecule type" value="Genomic_DNA"/>
</dbReference>
<reference evidence="4 5" key="1">
    <citation type="submission" date="2020-04" db="EMBL/GenBank/DDBJ databases">
        <authorList>
            <person name="Zhang R."/>
            <person name="Schippers A."/>
        </authorList>
    </citation>
    <scope>NUCLEOTIDE SEQUENCE [LARGE SCALE GENOMIC DNA]</scope>
    <source>
        <strain evidence="4 5">DSM 109850</strain>
    </source>
</reference>
<evidence type="ECO:0000313" key="5">
    <source>
        <dbReference type="Proteomes" id="UP000533476"/>
    </source>
</evidence>
<dbReference type="Pfam" id="PF00583">
    <property type="entry name" value="Acetyltransf_1"/>
    <property type="match status" value="1"/>
</dbReference>
<dbReference type="Gene3D" id="3.40.630.30">
    <property type="match status" value="1"/>
</dbReference>
<name>A0A7Y0L1X3_9FIRM</name>
<dbReference type="CDD" id="cd04301">
    <property type="entry name" value="NAT_SF"/>
    <property type="match status" value="1"/>
</dbReference>
<evidence type="ECO:0000313" key="4">
    <source>
        <dbReference type="EMBL" id="NMP21788.1"/>
    </source>
</evidence>
<feature type="domain" description="N-acetyltransferase" evidence="3">
    <location>
        <begin position="18"/>
        <end position="179"/>
    </location>
</feature>
<keyword evidence="2" id="KW-0012">Acyltransferase</keyword>
<evidence type="ECO:0000256" key="1">
    <source>
        <dbReference type="ARBA" id="ARBA00022679"/>
    </source>
</evidence>
<dbReference type="PROSITE" id="PS51186">
    <property type="entry name" value="GNAT"/>
    <property type="match status" value="1"/>
</dbReference>
<dbReference type="InterPro" id="IPR050832">
    <property type="entry name" value="Bact_Acetyltransf"/>
</dbReference>
<dbReference type="RefSeq" id="WP_169097500.1">
    <property type="nucleotide sequence ID" value="NZ_JABBVZ010000012.1"/>
</dbReference>
<gene>
    <name evidence="4" type="ORF">HIJ39_05405</name>
</gene>
<proteinExistence type="predicted"/>
<organism evidence="4 5">
    <name type="scientific">Sulfobacillus harzensis</name>
    <dbReference type="NCBI Taxonomy" id="2729629"/>
    <lineage>
        <taxon>Bacteria</taxon>
        <taxon>Bacillati</taxon>
        <taxon>Bacillota</taxon>
        <taxon>Clostridia</taxon>
        <taxon>Eubacteriales</taxon>
        <taxon>Clostridiales Family XVII. Incertae Sedis</taxon>
        <taxon>Sulfobacillus</taxon>
    </lineage>
</organism>
<evidence type="ECO:0000259" key="3">
    <source>
        <dbReference type="PROSITE" id="PS51186"/>
    </source>
</evidence>
<accession>A0A7Y0L1X3</accession>
<dbReference type="InterPro" id="IPR000182">
    <property type="entry name" value="GNAT_dom"/>
</dbReference>
<dbReference type="PANTHER" id="PTHR43877:SF2">
    <property type="entry name" value="AMINOALKYLPHOSPHONATE N-ACETYLTRANSFERASE-RELATED"/>
    <property type="match status" value="1"/>
</dbReference>
<keyword evidence="5" id="KW-1185">Reference proteome</keyword>
<evidence type="ECO:0000256" key="2">
    <source>
        <dbReference type="ARBA" id="ARBA00023315"/>
    </source>
</evidence>
<dbReference type="SUPFAM" id="SSF55729">
    <property type="entry name" value="Acyl-CoA N-acyltransferases (Nat)"/>
    <property type="match status" value="1"/>
</dbReference>
<sequence length="179" mass="20283">MSALSINDRYHDRQGGDYLVRDARAADADALITLLDQVGREEIFIADERAQLTAAQEAEIIQRRDPETGVILVVEQNQEVVGSLEMIRGTFHKNRHTAIFGMALLPNSRGRGLGEGLLTSAERWARMVGVKKISLAVFATNLAAIRLYQRLGYQEEGRRRGQYLLRDHLVDEIWMAHWL</sequence>
<dbReference type="InterPro" id="IPR016181">
    <property type="entry name" value="Acyl_CoA_acyltransferase"/>
</dbReference>
<dbReference type="AlphaFoldDB" id="A0A7Y0L1X3"/>
<dbReference type="PANTHER" id="PTHR43877">
    <property type="entry name" value="AMINOALKYLPHOSPHONATE N-ACETYLTRANSFERASE-RELATED-RELATED"/>
    <property type="match status" value="1"/>
</dbReference>